<keyword evidence="3 6" id="KW-0812">Transmembrane</keyword>
<sequence length="499" mass="54566">MSANSKQMSNSSLSRQLGLMGLIATGVCSMLGASINVVPFMIQRHVPGIGPYVLPAFVFAAIPAILAALAYSMLATAMPRAGGSYIYASRGLNPYLGFVASFSQWFGLSIVIGVVAYVTIPFLRDIALALQWEELALAMNTGWIRVILALILVWVFVWVNIKGAKSYEKTVIPLMILMFLMGGVVIIAGFNFTPIDFAQSVFEKTGQEIIPFETQTFNLATFLSAGALLFASFIGFDSIAQAGGEAKEPTKKLPLAIGLTILVVGGYYMLFTAAVYHTVPWSFVAEEAMKGDITAPGLLAYLLPSWLTVVIVGGAAIALINDLPAMLLSVSRLMFAWAEDGIFPSRITKIHPKFQTPYLAIILSGFMASVGILGSHFAGNFFLGIDIMVTSMMVNFLLMCLTLLTVEKVNPLLANEINIFKSRIIRRLIGYSGTLVLLFFLLIHTFKDLQSETDAWYFHSTPIWLIVMALASLLFYSKFRAMKKNGVDTDKLFQQLPSE</sequence>
<reference evidence="7 8" key="1">
    <citation type="submission" date="2018-03" db="EMBL/GenBank/DDBJ databases">
        <title>Genomic Encyclopedia of Archaeal and Bacterial Type Strains, Phase II (KMG-II): from individual species to whole genera.</title>
        <authorList>
            <person name="Goeker M."/>
        </authorList>
    </citation>
    <scope>NUCLEOTIDE SEQUENCE [LARGE SCALE GENOMIC DNA]</scope>
    <source>
        <strain evidence="7 8">DSM 28057</strain>
    </source>
</reference>
<evidence type="ECO:0000313" key="8">
    <source>
        <dbReference type="Proteomes" id="UP000240708"/>
    </source>
</evidence>
<gene>
    <name evidence="7" type="ORF">CLV48_107237</name>
</gene>
<dbReference type="GO" id="GO:0022857">
    <property type="term" value="F:transmembrane transporter activity"/>
    <property type="evidence" value="ECO:0007669"/>
    <property type="project" value="InterPro"/>
</dbReference>
<dbReference type="Gene3D" id="1.20.1740.10">
    <property type="entry name" value="Amino acid/polyamine transporter I"/>
    <property type="match status" value="1"/>
</dbReference>
<feature type="transmembrane region" description="Helical" evidence="6">
    <location>
        <begin position="142"/>
        <end position="159"/>
    </location>
</feature>
<dbReference type="InterPro" id="IPR050367">
    <property type="entry name" value="APC_superfamily"/>
</dbReference>
<dbReference type="GO" id="GO:0005886">
    <property type="term" value="C:plasma membrane"/>
    <property type="evidence" value="ECO:0007669"/>
    <property type="project" value="UniProtKB-SubCell"/>
</dbReference>
<protein>
    <submittedName>
        <fullName evidence="7">Amino acid/polyamine/organocation transporter (APC superfamily)</fullName>
    </submittedName>
</protein>
<evidence type="ECO:0000256" key="4">
    <source>
        <dbReference type="ARBA" id="ARBA00022989"/>
    </source>
</evidence>
<comment type="caution">
    <text evidence="7">The sequence shown here is derived from an EMBL/GenBank/DDBJ whole genome shotgun (WGS) entry which is preliminary data.</text>
</comment>
<dbReference type="PANTHER" id="PTHR42770">
    <property type="entry name" value="AMINO ACID TRANSPORTER-RELATED"/>
    <property type="match status" value="1"/>
</dbReference>
<feature type="transmembrane region" description="Helical" evidence="6">
    <location>
        <begin position="455"/>
        <end position="476"/>
    </location>
</feature>
<feature type="transmembrane region" description="Helical" evidence="6">
    <location>
        <begin position="356"/>
        <end position="375"/>
    </location>
</feature>
<keyword evidence="2" id="KW-1003">Cell membrane</keyword>
<feature type="transmembrane region" description="Helical" evidence="6">
    <location>
        <begin position="298"/>
        <end position="320"/>
    </location>
</feature>
<organism evidence="7 8">
    <name type="scientific">Cecembia rubra</name>
    <dbReference type="NCBI Taxonomy" id="1485585"/>
    <lineage>
        <taxon>Bacteria</taxon>
        <taxon>Pseudomonadati</taxon>
        <taxon>Bacteroidota</taxon>
        <taxon>Cytophagia</taxon>
        <taxon>Cytophagales</taxon>
        <taxon>Cyclobacteriaceae</taxon>
        <taxon>Cecembia</taxon>
    </lineage>
</organism>
<evidence type="ECO:0000256" key="2">
    <source>
        <dbReference type="ARBA" id="ARBA00022475"/>
    </source>
</evidence>
<dbReference type="InterPro" id="IPR002293">
    <property type="entry name" value="AA/rel_permease1"/>
</dbReference>
<feature type="transmembrane region" description="Helical" evidence="6">
    <location>
        <begin position="95"/>
        <end position="122"/>
    </location>
</feature>
<keyword evidence="5 6" id="KW-0472">Membrane</keyword>
<dbReference type="AlphaFoldDB" id="A0A2P8E239"/>
<feature type="transmembrane region" description="Helical" evidence="6">
    <location>
        <begin position="255"/>
        <end position="278"/>
    </location>
</feature>
<evidence type="ECO:0000256" key="3">
    <source>
        <dbReference type="ARBA" id="ARBA00022692"/>
    </source>
</evidence>
<feature type="transmembrane region" description="Helical" evidence="6">
    <location>
        <begin position="171"/>
        <end position="195"/>
    </location>
</feature>
<keyword evidence="4 6" id="KW-1133">Transmembrane helix</keyword>
<proteinExistence type="predicted"/>
<evidence type="ECO:0000313" key="7">
    <source>
        <dbReference type="EMBL" id="PSL03519.1"/>
    </source>
</evidence>
<accession>A0A2P8E239</accession>
<feature type="transmembrane region" description="Helical" evidence="6">
    <location>
        <begin position="21"/>
        <end position="42"/>
    </location>
</feature>
<evidence type="ECO:0000256" key="6">
    <source>
        <dbReference type="SAM" id="Phobius"/>
    </source>
</evidence>
<feature type="transmembrane region" description="Helical" evidence="6">
    <location>
        <begin position="54"/>
        <end position="74"/>
    </location>
</feature>
<feature type="transmembrane region" description="Helical" evidence="6">
    <location>
        <begin position="215"/>
        <end position="234"/>
    </location>
</feature>
<feature type="transmembrane region" description="Helical" evidence="6">
    <location>
        <begin position="424"/>
        <end position="443"/>
    </location>
</feature>
<dbReference type="PIRSF" id="PIRSF006060">
    <property type="entry name" value="AA_transporter"/>
    <property type="match status" value="1"/>
</dbReference>
<dbReference type="EMBL" id="PYGF01000007">
    <property type="protein sequence ID" value="PSL03519.1"/>
    <property type="molecule type" value="Genomic_DNA"/>
</dbReference>
<comment type="subcellular location">
    <subcellularLocation>
        <location evidence="1">Cell membrane</location>
        <topology evidence="1">Multi-pass membrane protein</topology>
    </subcellularLocation>
</comment>
<dbReference type="Pfam" id="PF13520">
    <property type="entry name" value="AA_permease_2"/>
    <property type="match status" value="1"/>
</dbReference>
<dbReference type="PANTHER" id="PTHR42770:SF7">
    <property type="entry name" value="MEMBRANE PROTEIN"/>
    <property type="match status" value="1"/>
</dbReference>
<feature type="transmembrane region" description="Helical" evidence="6">
    <location>
        <begin position="381"/>
        <end position="404"/>
    </location>
</feature>
<name>A0A2P8E239_9BACT</name>
<evidence type="ECO:0000256" key="5">
    <source>
        <dbReference type="ARBA" id="ARBA00023136"/>
    </source>
</evidence>
<keyword evidence="8" id="KW-1185">Reference proteome</keyword>
<evidence type="ECO:0000256" key="1">
    <source>
        <dbReference type="ARBA" id="ARBA00004651"/>
    </source>
</evidence>
<dbReference type="Proteomes" id="UP000240708">
    <property type="component" value="Unassembled WGS sequence"/>
</dbReference>